<evidence type="ECO:0000313" key="1">
    <source>
        <dbReference type="EMBL" id="OIP95365.1"/>
    </source>
</evidence>
<evidence type="ECO:0000313" key="2">
    <source>
        <dbReference type="Proteomes" id="UP000183245"/>
    </source>
</evidence>
<evidence type="ECO:0008006" key="3">
    <source>
        <dbReference type="Google" id="ProtNLM"/>
    </source>
</evidence>
<accession>A0A1J5IE71</accession>
<name>A0A1J5IE71_9BACT</name>
<dbReference type="Proteomes" id="UP000183245">
    <property type="component" value="Unassembled WGS sequence"/>
</dbReference>
<dbReference type="PANTHER" id="PTHR36931">
    <property type="entry name" value="UPF0153 PROTEIN YEIW"/>
    <property type="match status" value="1"/>
</dbReference>
<dbReference type="STRING" id="1817892.AUK40_06050"/>
<comment type="caution">
    <text evidence="1">The sequence shown here is derived from an EMBL/GenBank/DDBJ whole genome shotgun (WGS) entry which is preliminary data.</text>
</comment>
<dbReference type="EMBL" id="MNZT01000111">
    <property type="protein sequence ID" value="OIP95365.1"/>
    <property type="molecule type" value="Genomic_DNA"/>
</dbReference>
<dbReference type="InterPro" id="IPR052572">
    <property type="entry name" value="UPF0153_domain"/>
</dbReference>
<protein>
    <recommendedName>
        <fullName evidence="3">Zinc/iron-chelating domain-containing protein</fullName>
    </recommendedName>
</protein>
<dbReference type="PANTHER" id="PTHR36931:SF1">
    <property type="entry name" value="UPF0153 PROTEIN YEIW"/>
    <property type="match status" value="1"/>
</dbReference>
<dbReference type="AlphaFoldDB" id="A0A1J5IE71"/>
<sequence length="99" mass="10736">MHFSQVSLRRKTNSMHCRPGCGACCIAVSISSSLPGMPDGKPAGVRCANLTVDNACMIHDTPEFPRVCAGLKPGREMCGQTREEAMAYLTDLEEKTKPH</sequence>
<proteinExistence type="predicted"/>
<organism evidence="1 2">
    <name type="scientific">Candidatus Wirthbacteria bacterium CG2_30_54_11</name>
    <dbReference type="NCBI Taxonomy" id="1817892"/>
    <lineage>
        <taxon>Bacteria</taxon>
        <taxon>Candidatus Wirthbacteria</taxon>
    </lineage>
</organism>
<gene>
    <name evidence="1" type="ORF">AUK40_06050</name>
</gene>
<reference evidence="1 2" key="1">
    <citation type="journal article" date="2016" name="Environ. Microbiol.">
        <title>Genomic resolution of a cold subsurface aquifer community provides metabolic insights for novel microbes adapted to high CO concentrations.</title>
        <authorList>
            <person name="Probst A.J."/>
            <person name="Castelle C.J."/>
            <person name="Singh A."/>
            <person name="Brown C.T."/>
            <person name="Anantharaman K."/>
            <person name="Sharon I."/>
            <person name="Hug L.A."/>
            <person name="Burstein D."/>
            <person name="Emerson J.B."/>
            <person name="Thomas B.C."/>
            <person name="Banfield J.F."/>
        </authorList>
    </citation>
    <scope>NUCLEOTIDE SEQUENCE [LARGE SCALE GENOMIC DNA]</scope>
    <source>
        <strain evidence="1">CG2_30_54_11</strain>
    </source>
</reference>